<keyword evidence="5" id="KW-0637">Prenyltransferase</keyword>
<dbReference type="SUPFAM" id="SSF52833">
    <property type="entry name" value="Thioredoxin-like"/>
    <property type="match status" value="1"/>
</dbReference>
<keyword evidence="9" id="KW-0862">Zinc</keyword>
<evidence type="ECO:0000256" key="9">
    <source>
        <dbReference type="ARBA" id="ARBA00022833"/>
    </source>
</evidence>
<evidence type="ECO:0000259" key="13">
    <source>
        <dbReference type="PROSITE" id="PS50033"/>
    </source>
</evidence>
<dbReference type="Proteomes" id="UP000825438">
    <property type="component" value="Chromosome II"/>
</dbReference>
<feature type="compositionally biased region" description="Polar residues" evidence="12">
    <location>
        <begin position="396"/>
        <end position="408"/>
    </location>
</feature>
<dbReference type="EC" id="2.5.1.58" evidence="3"/>
<dbReference type="PROSITE" id="PS50033">
    <property type="entry name" value="UBX"/>
    <property type="match status" value="1"/>
</dbReference>
<dbReference type="PANTHER" id="PTHR11774:SF6">
    <property type="entry name" value="PROTEIN FARNESYLTRANSFERASE SUBUNIT BETA"/>
    <property type="match status" value="1"/>
</dbReference>
<dbReference type="InterPro" id="IPR008930">
    <property type="entry name" value="Terpenoid_cyclase/PrenylTrfase"/>
</dbReference>
<dbReference type="SMART" id="SM00166">
    <property type="entry name" value="UBX"/>
    <property type="match status" value="1"/>
</dbReference>
<proteinExistence type="inferred from homology"/>
<dbReference type="SUPFAM" id="SSF54236">
    <property type="entry name" value="Ubiquitin-like"/>
    <property type="match status" value="1"/>
</dbReference>
<dbReference type="Pfam" id="PF00789">
    <property type="entry name" value="UBX"/>
    <property type="match status" value="1"/>
</dbReference>
<evidence type="ECO:0000256" key="8">
    <source>
        <dbReference type="ARBA" id="ARBA00022737"/>
    </source>
</evidence>
<dbReference type="SMART" id="SM00594">
    <property type="entry name" value="UAS"/>
    <property type="match status" value="1"/>
</dbReference>
<evidence type="ECO:0000256" key="6">
    <source>
        <dbReference type="ARBA" id="ARBA00022679"/>
    </source>
</evidence>
<dbReference type="Pfam" id="PF00432">
    <property type="entry name" value="Prenyltrans"/>
    <property type="match status" value="1"/>
</dbReference>
<comment type="similarity">
    <text evidence="2">Belongs to the protein prenyltransferase subunit beta family.</text>
</comment>
<feature type="domain" description="UBX" evidence="13">
    <location>
        <begin position="729"/>
        <end position="830"/>
    </location>
</feature>
<dbReference type="PANTHER" id="PTHR11774">
    <property type="entry name" value="GERANYLGERANYL TRANSFERASE TYPE BETA SUBUNIT"/>
    <property type="match status" value="1"/>
</dbReference>
<name>A0A8F2W0A1_CANAR</name>
<dbReference type="Gene3D" id="1.50.10.20">
    <property type="match status" value="1"/>
</dbReference>
<dbReference type="InterPro" id="IPR036249">
    <property type="entry name" value="Thioredoxin-like_sf"/>
</dbReference>
<evidence type="ECO:0000256" key="10">
    <source>
        <dbReference type="ARBA" id="ARBA00030182"/>
    </source>
</evidence>
<dbReference type="CDD" id="cd02893">
    <property type="entry name" value="FTase"/>
    <property type="match status" value="1"/>
</dbReference>
<dbReference type="InterPro" id="IPR045089">
    <property type="entry name" value="PGGT1B-like"/>
</dbReference>
<dbReference type="SUPFAM" id="SSF48239">
    <property type="entry name" value="Terpenoid cyclases/Protein prenyltransferases"/>
    <property type="match status" value="1"/>
</dbReference>
<gene>
    <name evidence="14" type="ORF">CA7LBN_001957</name>
</gene>
<feature type="region of interest" description="Disordered" evidence="12">
    <location>
        <begin position="396"/>
        <end position="419"/>
    </location>
</feature>
<evidence type="ECO:0000256" key="3">
    <source>
        <dbReference type="ARBA" id="ARBA00012702"/>
    </source>
</evidence>
<evidence type="ECO:0000256" key="12">
    <source>
        <dbReference type="SAM" id="MobiDB-lite"/>
    </source>
</evidence>
<evidence type="ECO:0000256" key="5">
    <source>
        <dbReference type="ARBA" id="ARBA00022602"/>
    </source>
</evidence>
<evidence type="ECO:0000256" key="1">
    <source>
        <dbReference type="ARBA" id="ARBA00001947"/>
    </source>
</evidence>
<dbReference type="GO" id="GO:0005965">
    <property type="term" value="C:protein farnesyltransferase complex"/>
    <property type="evidence" value="ECO:0007669"/>
    <property type="project" value="InterPro"/>
</dbReference>
<evidence type="ECO:0000256" key="11">
    <source>
        <dbReference type="ARBA" id="ARBA00032909"/>
    </source>
</evidence>
<evidence type="ECO:0000313" key="14">
    <source>
        <dbReference type="EMBL" id="QWW23156.1"/>
    </source>
</evidence>
<keyword evidence="7" id="KW-0479">Metal-binding</keyword>
<dbReference type="Gene3D" id="3.10.20.90">
    <property type="entry name" value="Phosphatidylinositol 3-kinase Catalytic Subunit, Chain A, domain 1"/>
    <property type="match status" value="1"/>
</dbReference>
<reference evidence="14" key="1">
    <citation type="submission" date="2021-06" db="EMBL/GenBank/DDBJ databases">
        <title>Candida auris outbreak in lebanese hospital.</title>
        <authorList>
            <person name="Finianos M."/>
        </authorList>
    </citation>
    <scope>NUCLEOTIDE SEQUENCE</scope>
    <source>
        <strain evidence="14">CA7LBN</strain>
    </source>
</reference>
<keyword evidence="6" id="KW-0808">Transferase</keyword>
<dbReference type="EMBL" id="CP076750">
    <property type="protein sequence ID" value="QWW23156.1"/>
    <property type="molecule type" value="Genomic_DNA"/>
</dbReference>
<dbReference type="GO" id="GO:0004660">
    <property type="term" value="F:protein farnesyltransferase activity"/>
    <property type="evidence" value="ECO:0007669"/>
    <property type="project" value="UniProtKB-EC"/>
</dbReference>
<evidence type="ECO:0000256" key="4">
    <source>
        <dbReference type="ARBA" id="ARBA00015798"/>
    </source>
</evidence>
<sequence length="834" mass="94013">MLATPPIAEDDYLCETTASQKQVESTIKPIYEGLFQGIHPGEVYDQEIATDSHLKFLEYFMDNALPEPFYRLDASQQWLIYWISNAHVVLSGNDLSEDMKKKISQKVNALIVEEGKGGIAGGPNGQIGHVASTYAAVLSLILAEDYGTLDRIKDNMLQWLFTLKNKDGSFAMHPGGECDTRSTYCVLVISSLLDLPTQELWRGCREWVSSCQTFEGGFAGVPGTEAHGGYTFCALASFFLLGRRDCDFDRSSLLRWLADRQLSLEGGFSGRTNKLVDVCYSFWVGASFALMEADTSESALFNKQALISYIANCSQEADGGGLRDKPGKSPDLYHTNYALCGISMAEHSYRNINGDAYTFEAHELHEGSSYTLPVSPVFGIPLSLWSRLLGRQQYNSLPTTNDPPQNLPGSFPAETASPETGNQSIRTSILEWLIFLIIKPITFAAVFVLALFSRFISFLYFDSIDIRRSRSASETATTSCNALMNDPISKVESFVRALEENLSPEQQYYSQNYENNVLSLPPFFHGSYTQALYMAINRGKFLYVYLTNPSNESSSSIFDRIITNPKFISIFTTENRNNQNIIWGGDLTNSEAYQLANSLNVTKFPFLGLLCLTRTSTMTPQGPSKTPPKISLISKIQGGISDDQDPNKVIQSKFIKRTLKYEPELSLIRAELKEKYMAELVRKQQNADYQQSLLKDKQKKAQKERKKLAADYLRWKQLHIQKLRSQQADRQHMAKIAIKMAGGNRETFYFPEDSPIEDIYLYVELHQKSLIDEEANFTATGREAEKFKDFEYPYQFRLVSPVPPLPSLNDYDKSTKVKDVSFIYPSGLLMVERL</sequence>
<dbReference type="AlphaFoldDB" id="A0A8F2W0A1"/>
<dbReference type="InterPro" id="IPR006577">
    <property type="entry name" value="UAS"/>
</dbReference>
<protein>
    <recommendedName>
        <fullName evidence="4">Protein farnesyltransferase subunit beta</fullName>
        <ecNumber evidence="3">2.5.1.58</ecNumber>
    </recommendedName>
    <alternativeName>
        <fullName evidence="10">CAAX farnesyltransferase subunit beta</fullName>
    </alternativeName>
    <alternativeName>
        <fullName evidence="11">Ras proteins prenyltransferase subunit beta</fullName>
    </alternativeName>
</protein>
<organism evidence="14">
    <name type="scientific">Candidozyma auris</name>
    <name type="common">Yeast</name>
    <name type="synonym">Candida auris</name>
    <dbReference type="NCBI Taxonomy" id="498019"/>
    <lineage>
        <taxon>Eukaryota</taxon>
        <taxon>Fungi</taxon>
        <taxon>Dikarya</taxon>
        <taxon>Ascomycota</taxon>
        <taxon>Saccharomycotina</taxon>
        <taxon>Pichiomycetes</taxon>
        <taxon>Metschnikowiaceae</taxon>
        <taxon>Candidozyma</taxon>
    </lineage>
</organism>
<evidence type="ECO:0000256" key="2">
    <source>
        <dbReference type="ARBA" id="ARBA00010497"/>
    </source>
</evidence>
<keyword evidence="8" id="KW-0677">Repeat</keyword>
<accession>A0A8F2W0A1</accession>
<comment type="cofactor">
    <cofactor evidence="1">
        <name>Zn(2+)</name>
        <dbReference type="ChEBI" id="CHEBI:29105"/>
    </cofactor>
</comment>
<dbReference type="Gene3D" id="3.40.30.10">
    <property type="entry name" value="Glutaredoxin"/>
    <property type="match status" value="1"/>
</dbReference>
<dbReference type="GO" id="GO:0046872">
    <property type="term" value="F:metal ion binding"/>
    <property type="evidence" value="ECO:0007669"/>
    <property type="project" value="UniProtKB-KW"/>
</dbReference>
<evidence type="ECO:0000256" key="7">
    <source>
        <dbReference type="ARBA" id="ARBA00022723"/>
    </source>
</evidence>
<dbReference type="InterPro" id="IPR026872">
    <property type="entry name" value="FTB"/>
</dbReference>
<dbReference type="InterPro" id="IPR029071">
    <property type="entry name" value="Ubiquitin-like_domsf"/>
</dbReference>
<dbReference type="InterPro" id="IPR001330">
    <property type="entry name" value="Prenyltrans"/>
</dbReference>
<dbReference type="InterPro" id="IPR001012">
    <property type="entry name" value="UBX_dom"/>
</dbReference>